<feature type="chain" id="PRO_5047225000" description="Polymer-forming cytoskeletal protein" evidence="1">
    <location>
        <begin position="27"/>
        <end position="325"/>
    </location>
</feature>
<gene>
    <name evidence="2" type="ORF">ACFO3F_12160</name>
</gene>
<proteinExistence type="predicted"/>
<protein>
    <recommendedName>
        <fullName evidence="4">Polymer-forming cytoskeletal protein</fullName>
    </recommendedName>
</protein>
<dbReference type="RefSeq" id="WP_164471324.1">
    <property type="nucleotide sequence ID" value="NZ_CP033325.1"/>
</dbReference>
<evidence type="ECO:0000313" key="2">
    <source>
        <dbReference type="EMBL" id="MFC4556004.1"/>
    </source>
</evidence>
<accession>A0ABV9DB78</accession>
<keyword evidence="1" id="KW-0732">Signal</keyword>
<evidence type="ECO:0008006" key="4">
    <source>
        <dbReference type="Google" id="ProtNLM"/>
    </source>
</evidence>
<dbReference type="Proteomes" id="UP001595955">
    <property type="component" value="Unassembled WGS sequence"/>
</dbReference>
<evidence type="ECO:0000256" key="1">
    <source>
        <dbReference type="SAM" id="SignalP"/>
    </source>
</evidence>
<feature type="signal peptide" evidence="1">
    <location>
        <begin position="1"/>
        <end position="26"/>
    </location>
</feature>
<evidence type="ECO:0000313" key="3">
    <source>
        <dbReference type="Proteomes" id="UP001595955"/>
    </source>
</evidence>
<name>A0ABV9DB78_9MICO</name>
<organism evidence="2 3">
    <name type="scientific">Georgenia faecalis</name>
    <dbReference type="NCBI Taxonomy" id="2483799"/>
    <lineage>
        <taxon>Bacteria</taxon>
        <taxon>Bacillati</taxon>
        <taxon>Actinomycetota</taxon>
        <taxon>Actinomycetes</taxon>
        <taxon>Micrococcales</taxon>
        <taxon>Bogoriellaceae</taxon>
        <taxon>Georgenia</taxon>
    </lineage>
</organism>
<reference evidence="3" key="1">
    <citation type="journal article" date="2019" name="Int. J. Syst. Evol. Microbiol.">
        <title>The Global Catalogue of Microorganisms (GCM) 10K type strain sequencing project: providing services to taxonomists for standard genome sequencing and annotation.</title>
        <authorList>
            <consortium name="The Broad Institute Genomics Platform"/>
            <consortium name="The Broad Institute Genome Sequencing Center for Infectious Disease"/>
            <person name="Wu L."/>
            <person name="Ma J."/>
        </authorList>
    </citation>
    <scope>NUCLEOTIDE SEQUENCE [LARGE SCALE GENOMIC DNA]</scope>
    <source>
        <strain evidence="3">JCM 3369</strain>
    </source>
</reference>
<comment type="caution">
    <text evidence="2">The sequence shown here is derived from an EMBL/GenBank/DDBJ whole genome shotgun (WGS) entry which is preliminary data.</text>
</comment>
<keyword evidence="3" id="KW-1185">Reference proteome</keyword>
<sequence length="325" mass="32547">MRKRLTSVMIGGLVLAGFGAAGPAQAGLTTHCVGSASGVTVPGDLLVPADQACSLEDIVVTGNVTVARGADLVGDGLTINGNVTVQGDGYLDLGESTVAGNVANRGAFGIYLDGTDVNAYTATANVNPDSFLWTYGATFAGRIASTGGSFLLESSVAQRLVETTDSLYTDVLDSVVGGTLTVTGAEYGATVCGSEVDGHATFAGNGVGVQLGAGGALGECEHGTSVWSGNVTVTGTTGVAEVSGNVIRGNLAGTGNESVSASGNRVRGELQGQFAEQADQGTMRMRLEAPAAAEADANRDVLEQRRTARLAEAEQLADAAGPADL</sequence>
<dbReference type="EMBL" id="JBHSGF010000008">
    <property type="protein sequence ID" value="MFC4556004.1"/>
    <property type="molecule type" value="Genomic_DNA"/>
</dbReference>